<dbReference type="Proteomes" id="UP000252081">
    <property type="component" value="Unassembled WGS sequence"/>
</dbReference>
<evidence type="ECO:0008006" key="3">
    <source>
        <dbReference type="Google" id="ProtNLM"/>
    </source>
</evidence>
<accession>A0A366L1Y8</accession>
<dbReference type="PROSITE" id="PS51257">
    <property type="entry name" value="PROKAR_LIPOPROTEIN"/>
    <property type="match status" value="1"/>
</dbReference>
<dbReference type="Pfam" id="PF16407">
    <property type="entry name" value="PKD_2"/>
    <property type="match status" value="1"/>
</dbReference>
<comment type="caution">
    <text evidence="1">The sequence shown here is derived from an EMBL/GenBank/DDBJ whole genome shotgun (WGS) entry which is preliminary data.</text>
</comment>
<sequence length="497" mass="54539">MKKLYMLVLGLLLLFSYSCVKNKGNDFKPDLPLPVIKGYETSYKVFTYRDILKISPTVENEEQYSYYWTVFSGNFNVQSGTVPKGDTISRTKNLDYNVQLNPGQYTLVFNLKNKQTSVTQLITSSLTVSTLTMTGWYLLKDDGAETDFDFIYSGGRIDNWISNFNGSSLKGKAIKSIFAGSFKKGLTSSDLYSVLAVVSDQDAAIFRIDNGKKVMGFEDMFFTKPTVKKPQNIFQPTATNLLHIINDGKIYAMNKGSLFANLPASSYLLSPIGAVGACTIAFDENSKSVITIDNTDYKTLANSGPAIGTALKNMNAEPIWMAGYAGFRSIALVLFRKANGDGYLARLNATYNPLAGSTSTSTPALIQDSKPVPVTHGLMNADVIGGNHDSDYIYYAKGNKVYMTDVASLPENLQLTLPDGENVTSIQHIKYPQPAANVTYSVDCLAIATYKNGDYKVYLHKISSIGTIQALSQANFTGHGRVNCVNYIENGNGNRTY</sequence>
<evidence type="ECO:0000313" key="2">
    <source>
        <dbReference type="Proteomes" id="UP000252081"/>
    </source>
</evidence>
<dbReference type="OrthoDB" id="1061929at2"/>
<dbReference type="EMBL" id="QNQU01000007">
    <property type="protein sequence ID" value="RBQ07898.1"/>
    <property type="molecule type" value="Genomic_DNA"/>
</dbReference>
<protein>
    <recommendedName>
        <fullName evidence="3">PKD-like family protein</fullName>
    </recommendedName>
</protein>
<dbReference type="AlphaFoldDB" id="A0A366L1Y8"/>
<name>A0A366L1Y8_9SPHI</name>
<dbReference type="InterPro" id="IPR032183">
    <property type="entry name" value="PKD-like"/>
</dbReference>
<keyword evidence="2" id="KW-1185">Reference proteome</keyword>
<proteinExistence type="predicted"/>
<gene>
    <name evidence="1" type="ORF">DRW42_09870</name>
</gene>
<reference evidence="1 2" key="1">
    <citation type="submission" date="2018-07" db="EMBL/GenBank/DDBJ databases">
        <title>A draft genome of a endophytic bacteria, a new species of Pedobacter.</title>
        <authorList>
            <person name="Zhang Z.D."/>
            <person name="Chen Z.J."/>
        </authorList>
    </citation>
    <scope>NUCLEOTIDE SEQUENCE [LARGE SCALE GENOMIC DNA]</scope>
    <source>
        <strain evidence="1 2">RS10</strain>
    </source>
</reference>
<dbReference type="RefSeq" id="WP_113948657.1">
    <property type="nucleotide sequence ID" value="NZ_QNQU01000007.1"/>
</dbReference>
<evidence type="ECO:0000313" key="1">
    <source>
        <dbReference type="EMBL" id="RBQ07898.1"/>
    </source>
</evidence>
<organism evidence="1 2">
    <name type="scientific">Pedobacter miscanthi</name>
    <dbReference type="NCBI Taxonomy" id="2259170"/>
    <lineage>
        <taxon>Bacteria</taxon>
        <taxon>Pseudomonadati</taxon>
        <taxon>Bacteroidota</taxon>
        <taxon>Sphingobacteriia</taxon>
        <taxon>Sphingobacteriales</taxon>
        <taxon>Sphingobacteriaceae</taxon>
        <taxon>Pedobacter</taxon>
    </lineage>
</organism>